<dbReference type="InterPro" id="IPR033412">
    <property type="entry name" value="PFOR_II"/>
</dbReference>
<dbReference type="EC" id="1.2.7.1" evidence="4"/>
<dbReference type="PATRIC" id="fig|1298851.3.peg.1128"/>
<dbReference type="InterPro" id="IPR050722">
    <property type="entry name" value="Pyruvate:ferred/Flavod_OxRd"/>
</dbReference>
<gene>
    <name evidence="4" type="ORF">TST_1073</name>
</gene>
<proteinExistence type="predicted"/>
<reference evidence="5" key="1">
    <citation type="journal article" date="2018" name="Science">
        <title>A primordial and reversible TCA cycle in a facultatively chemolithoautotrophic thermophile.</title>
        <authorList>
            <person name="Nunoura T."/>
            <person name="Chikaraishi Y."/>
            <person name="Izaki R."/>
            <person name="Suwa T."/>
            <person name="Sato T."/>
            <person name="Harada T."/>
            <person name="Mori K."/>
            <person name="Kato Y."/>
            <person name="Miyazaki M."/>
            <person name="Shimamura S."/>
            <person name="Yanagawa K."/>
            <person name="Shuto A."/>
            <person name="Ohkouchi N."/>
            <person name="Fujita N."/>
            <person name="Takaki Y."/>
            <person name="Atomi H."/>
            <person name="Takai K."/>
        </authorList>
    </citation>
    <scope>NUCLEOTIDE SEQUENCE [LARGE SCALE GENOMIC DNA]</scope>
    <source>
        <strain evidence="5">DSM 17441 / JCM 13301 / NBRC 103674 / ABI70S6</strain>
    </source>
</reference>
<dbReference type="EMBL" id="AP013035">
    <property type="protein sequence ID" value="BAT71867.1"/>
    <property type="molecule type" value="Genomic_DNA"/>
</dbReference>
<dbReference type="AlphaFoldDB" id="A0A0S3QU61"/>
<dbReference type="GO" id="GO:0019164">
    <property type="term" value="F:pyruvate synthase activity"/>
    <property type="evidence" value="ECO:0007669"/>
    <property type="project" value="UniProtKB-EC"/>
</dbReference>
<dbReference type="PANTHER" id="PTHR32154">
    <property type="entry name" value="PYRUVATE-FLAVODOXIN OXIDOREDUCTASE-RELATED"/>
    <property type="match status" value="1"/>
</dbReference>
<organism evidence="4 5">
    <name type="scientific">Thermosulfidibacter takaii (strain DSM 17441 / JCM 13301 / NBRC 103674 / ABI70S6)</name>
    <dbReference type="NCBI Taxonomy" id="1298851"/>
    <lineage>
        <taxon>Bacteria</taxon>
        <taxon>Pseudomonadati</taxon>
        <taxon>Thermosulfidibacterota</taxon>
        <taxon>Thermosulfidibacteria</taxon>
        <taxon>Thermosulfidibacterales</taxon>
        <taxon>Thermosulfidibacteraceae</taxon>
    </lineage>
</organism>
<dbReference type="Pfam" id="PF17147">
    <property type="entry name" value="PFOR_II"/>
    <property type="match status" value="1"/>
</dbReference>
<protein>
    <submittedName>
        <fullName evidence="4">Pyruvate ferredoxin oxidoreductase, alpha subunit</fullName>
        <ecNumber evidence="4">1.2.7.1</ecNumber>
    </submittedName>
</protein>
<dbReference type="InterPro" id="IPR002880">
    <property type="entry name" value="Pyrv_Fd/Flavodoxin_OxRdtase_N"/>
</dbReference>
<dbReference type="STRING" id="1298851.TST_1073"/>
<evidence type="ECO:0000313" key="4">
    <source>
        <dbReference type="EMBL" id="BAT71867.1"/>
    </source>
</evidence>
<dbReference type="InterPro" id="IPR029061">
    <property type="entry name" value="THDP-binding"/>
</dbReference>
<evidence type="ECO:0000313" key="5">
    <source>
        <dbReference type="Proteomes" id="UP000063234"/>
    </source>
</evidence>
<dbReference type="InterPro" id="IPR009014">
    <property type="entry name" value="Transketo_C/PFOR_II"/>
</dbReference>
<evidence type="ECO:0000259" key="2">
    <source>
        <dbReference type="Pfam" id="PF01855"/>
    </source>
</evidence>
<dbReference type="FunFam" id="3.40.50.970:FF:000012">
    <property type="entry name" value="Pyruvate:ferredoxin (Flavodoxin) oxidoreductase"/>
    <property type="match status" value="1"/>
</dbReference>
<keyword evidence="1 4" id="KW-0560">Oxidoreductase</keyword>
<dbReference type="GO" id="GO:0006979">
    <property type="term" value="P:response to oxidative stress"/>
    <property type="evidence" value="ECO:0007669"/>
    <property type="project" value="TreeGrafter"/>
</dbReference>
<dbReference type="OrthoDB" id="9794954at2"/>
<dbReference type="Gene3D" id="3.40.50.920">
    <property type="match status" value="1"/>
</dbReference>
<dbReference type="RefSeq" id="WP_068549860.1">
    <property type="nucleotide sequence ID" value="NZ_AP013035.1"/>
</dbReference>
<dbReference type="CDD" id="cd07034">
    <property type="entry name" value="TPP_PYR_PFOR_IOR-alpha_like"/>
    <property type="match status" value="1"/>
</dbReference>
<evidence type="ECO:0000259" key="3">
    <source>
        <dbReference type="Pfam" id="PF17147"/>
    </source>
</evidence>
<keyword evidence="5" id="KW-1185">Reference proteome</keyword>
<keyword evidence="4" id="KW-0670">Pyruvate</keyword>
<name>A0A0S3QU61_THET7</name>
<accession>A0A0S3QU61</accession>
<feature type="domain" description="Pyruvate flavodoxin/ferredoxin oxidoreductase pyrimidine binding" evidence="2">
    <location>
        <begin position="16"/>
        <end position="227"/>
    </location>
</feature>
<dbReference type="Pfam" id="PF01855">
    <property type="entry name" value="POR_N"/>
    <property type="match status" value="1"/>
</dbReference>
<dbReference type="KEGG" id="ttk:TST_1073"/>
<dbReference type="SUPFAM" id="SSF52518">
    <property type="entry name" value="Thiamin diphosphate-binding fold (THDP-binding)"/>
    <property type="match status" value="1"/>
</dbReference>
<evidence type="ECO:0000256" key="1">
    <source>
        <dbReference type="ARBA" id="ARBA00023002"/>
    </source>
</evidence>
<dbReference type="Proteomes" id="UP000063234">
    <property type="component" value="Chromosome"/>
</dbReference>
<dbReference type="SUPFAM" id="SSF52922">
    <property type="entry name" value="TK C-terminal domain-like"/>
    <property type="match status" value="1"/>
</dbReference>
<sequence length="371" mass="41252">MQKILTGAYAVAESTKLCKPKVIAAYPITPQTHIIERLAEYVSQGDPTARYICTDSELSSIGIVAGATAEGVRAFTATASHGLVFMHEALHWIAGGRLPVVMAVATRGIGAPWILMCDMQDAMSQRDTGWMMIFAQNAQQAHDFVPLAYKVAEEVSIPCMVCMDGFLISHTAEPVELLSQDVVDDFLPEFEPKISLEDTPSTLWPIPDPEVYYKIRQQSFEDHKEALKTWKRTFKEWEDITDRKYNIVSGYFMDDAKYAFVAVGASVETAIHTAKLLRQKGEKIGVIGLQLLRPFPREELRNVSVSLEKAFVIDKAVSMGKAGILEQEVRETVTIPVVGFVGSMGGKELTPQRVIEFFKKALDMNEGTVWI</sequence>
<feature type="domain" description="Pyruvate:ferredoxin oxidoreductase core" evidence="3">
    <location>
        <begin position="256"/>
        <end position="354"/>
    </location>
</feature>
<dbReference type="Gene3D" id="3.40.50.970">
    <property type="match status" value="1"/>
</dbReference>
<dbReference type="PANTHER" id="PTHR32154:SF0">
    <property type="entry name" value="PYRUVATE-FLAVODOXIN OXIDOREDUCTASE-RELATED"/>
    <property type="match status" value="1"/>
</dbReference>